<evidence type="ECO:0000313" key="1">
    <source>
        <dbReference type="EMBL" id="TWT81588.1"/>
    </source>
</evidence>
<evidence type="ECO:0000313" key="2">
    <source>
        <dbReference type="Proteomes" id="UP000315010"/>
    </source>
</evidence>
<dbReference type="AlphaFoldDB" id="A0A5C5Z2N1"/>
<gene>
    <name evidence="1" type="ORF">CA13_30410</name>
</gene>
<protein>
    <submittedName>
        <fullName evidence="1">Uncharacterized protein</fullName>
    </submittedName>
</protein>
<reference evidence="1 2" key="1">
    <citation type="submission" date="2019-02" db="EMBL/GenBank/DDBJ databases">
        <title>Deep-cultivation of Planctomycetes and their phenomic and genomic characterization uncovers novel biology.</title>
        <authorList>
            <person name="Wiegand S."/>
            <person name="Jogler M."/>
            <person name="Boedeker C."/>
            <person name="Pinto D."/>
            <person name="Vollmers J."/>
            <person name="Rivas-Marin E."/>
            <person name="Kohn T."/>
            <person name="Peeters S.H."/>
            <person name="Heuer A."/>
            <person name="Rast P."/>
            <person name="Oberbeckmann S."/>
            <person name="Bunk B."/>
            <person name="Jeske O."/>
            <person name="Meyerdierks A."/>
            <person name="Storesund J.E."/>
            <person name="Kallscheuer N."/>
            <person name="Luecker S."/>
            <person name="Lage O.M."/>
            <person name="Pohl T."/>
            <person name="Merkel B.J."/>
            <person name="Hornburger P."/>
            <person name="Mueller R.-W."/>
            <person name="Bruemmer F."/>
            <person name="Labrenz M."/>
            <person name="Spormann A.M."/>
            <person name="Op Den Camp H."/>
            <person name="Overmann J."/>
            <person name="Amann R."/>
            <person name="Jetten M.S.M."/>
            <person name="Mascher T."/>
            <person name="Medema M.H."/>
            <person name="Devos D.P."/>
            <person name="Kaster A.-K."/>
            <person name="Ovreas L."/>
            <person name="Rohde M."/>
            <person name="Galperin M.Y."/>
            <person name="Jogler C."/>
        </authorList>
    </citation>
    <scope>NUCLEOTIDE SEQUENCE [LARGE SCALE GENOMIC DNA]</scope>
    <source>
        <strain evidence="1 2">CA13</strain>
    </source>
</reference>
<name>A0A5C5Z2N1_9BACT</name>
<keyword evidence="2" id="KW-1185">Reference proteome</keyword>
<accession>A0A5C5Z2N1</accession>
<comment type="caution">
    <text evidence="1">The sequence shown here is derived from an EMBL/GenBank/DDBJ whole genome shotgun (WGS) entry which is preliminary data.</text>
</comment>
<dbReference type="Proteomes" id="UP000315010">
    <property type="component" value="Unassembled WGS sequence"/>
</dbReference>
<proteinExistence type="predicted"/>
<organism evidence="1 2">
    <name type="scientific">Novipirellula herctigrandis</name>
    <dbReference type="NCBI Taxonomy" id="2527986"/>
    <lineage>
        <taxon>Bacteria</taxon>
        <taxon>Pseudomonadati</taxon>
        <taxon>Planctomycetota</taxon>
        <taxon>Planctomycetia</taxon>
        <taxon>Pirellulales</taxon>
        <taxon>Pirellulaceae</taxon>
        <taxon>Novipirellula</taxon>
    </lineage>
</organism>
<sequence length="36" mass="4376">MKQHRVKHKPDVFFRQGLSKRQLNRISNENADRVKN</sequence>
<dbReference type="EMBL" id="SJPJ01000001">
    <property type="protein sequence ID" value="TWT81588.1"/>
    <property type="molecule type" value="Genomic_DNA"/>
</dbReference>